<dbReference type="Proteomes" id="UP001596298">
    <property type="component" value="Unassembled WGS sequence"/>
</dbReference>
<comment type="caution">
    <text evidence="3">The sequence shown here is derived from an EMBL/GenBank/DDBJ whole genome shotgun (WGS) entry which is preliminary data.</text>
</comment>
<sequence length="213" mass="23218">MRADGAPLDPSGGTAHAWLQRELAKPAYADQRSWLQRLWDWATDRLNDLLQGVGGALPLYVLIPLLVVIVGIVVFALSRLRGGSARTREPSDEGVLTDVDLTAEQLRDRAGRSAAKGAHSVAFVDYFRALARRAEERSLLLPQPGRTAHEVGAELAPYFPAQAAAIRSTAMFFDQVRYGGADASAEDVARIEALDRELENIRPRHPAAQQVTA</sequence>
<dbReference type="EMBL" id="JBHSWH010000001">
    <property type="protein sequence ID" value="MFC6707965.1"/>
    <property type="molecule type" value="Genomic_DNA"/>
</dbReference>
<keyword evidence="4" id="KW-1185">Reference proteome</keyword>
<keyword evidence="1" id="KW-0472">Membrane</keyword>
<accession>A0ABW2AMD0</accession>
<feature type="domain" description="Protein-glutamine gamma-glutamyltransferase-like C-terminal" evidence="2">
    <location>
        <begin position="127"/>
        <end position="196"/>
    </location>
</feature>
<keyword evidence="1" id="KW-0812">Transmembrane</keyword>
<dbReference type="RefSeq" id="WP_382404627.1">
    <property type="nucleotide sequence ID" value="NZ_JBHSWH010000001.1"/>
</dbReference>
<organism evidence="3 4">
    <name type="scientific">Flexivirga alba</name>
    <dbReference type="NCBI Taxonomy" id="702742"/>
    <lineage>
        <taxon>Bacteria</taxon>
        <taxon>Bacillati</taxon>
        <taxon>Actinomycetota</taxon>
        <taxon>Actinomycetes</taxon>
        <taxon>Micrococcales</taxon>
        <taxon>Dermacoccaceae</taxon>
        <taxon>Flexivirga</taxon>
    </lineage>
</organism>
<dbReference type="InterPro" id="IPR025403">
    <property type="entry name" value="TgpA-like_C"/>
</dbReference>
<keyword evidence="1" id="KW-1133">Transmembrane helix</keyword>
<feature type="transmembrane region" description="Helical" evidence="1">
    <location>
        <begin position="57"/>
        <end position="78"/>
    </location>
</feature>
<evidence type="ECO:0000256" key="1">
    <source>
        <dbReference type="SAM" id="Phobius"/>
    </source>
</evidence>
<protein>
    <submittedName>
        <fullName evidence="3">DUF4129 domain-containing protein</fullName>
    </submittedName>
</protein>
<gene>
    <name evidence="3" type="ORF">ACFQDH_22695</name>
</gene>
<name>A0ABW2AMD0_9MICO</name>
<reference evidence="4" key="1">
    <citation type="journal article" date="2019" name="Int. J. Syst. Evol. Microbiol.">
        <title>The Global Catalogue of Microorganisms (GCM) 10K type strain sequencing project: providing services to taxonomists for standard genome sequencing and annotation.</title>
        <authorList>
            <consortium name="The Broad Institute Genomics Platform"/>
            <consortium name="The Broad Institute Genome Sequencing Center for Infectious Disease"/>
            <person name="Wu L."/>
            <person name="Ma J."/>
        </authorList>
    </citation>
    <scope>NUCLEOTIDE SEQUENCE [LARGE SCALE GENOMIC DNA]</scope>
    <source>
        <strain evidence="4">CCUG 58127</strain>
    </source>
</reference>
<evidence type="ECO:0000259" key="2">
    <source>
        <dbReference type="Pfam" id="PF13559"/>
    </source>
</evidence>
<proteinExistence type="predicted"/>
<dbReference type="Pfam" id="PF13559">
    <property type="entry name" value="DUF4129"/>
    <property type="match status" value="1"/>
</dbReference>
<evidence type="ECO:0000313" key="3">
    <source>
        <dbReference type="EMBL" id="MFC6707965.1"/>
    </source>
</evidence>
<evidence type="ECO:0000313" key="4">
    <source>
        <dbReference type="Proteomes" id="UP001596298"/>
    </source>
</evidence>